<keyword evidence="6" id="KW-0479">Metal-binding</keyword>
<evidence type="ECO:0000256" key="3">
    <source>
        <dbReference type="ARBA" id="ARBA00005300"/>
    </source>
</evidence>
<dbReference type="EMBL" id="LRPU01000208">
    <property type="protein sequence ID" value="KXA05056.1"/>
    <property type="molecule type" value="Genomic_DNA"/>
</dbReference>
<dbReference type="InterPro" id="IPR002156">
    <property type="entry name" value="RNaseH_domain"/>
</dbReference>
<gene>
    <name evidence="11" type="ORF">HMPREF3222_03124</name>
</gene>
<dbReference type="InterPro" id="IPR050092">
    <property type="entry name" value="RNase_H"/>
</dbReference>
<dbReference type="GO" id="GO:0003676">
    <property type="term" value="F:nucleic acid binding"/>
    <property type="evidence" value="ECO:0007669"/>
    <property type="project" value="InterPro"/>
</dbReference>
<evidence type="ECO:0000256" key="2">
    <source>
        <dbReference type="ARBA" id="ARBA00001946"/>
    </source>
</evidence>
<dbReference type="Gene3D" id="3.40.970.10">
    <property type="entry name" value="Ribonuclease H1, N-terminal domain"/>
    <property type="match status" value="1"/>
</dbReference>
<dbReference type="SUPFAM" id="SSF53098">
    <property type="entry name" value="Ribonuclease H-like"/>
    <property type="match status" value="1"/>
</dbReference>
<dbReference type="GO" id="GO:0004523">
    <property type="term" value="F:RNA-DNA hybrid ribonuclease activity"/>
    <property type="evidence" value="ECO:0007669"/>
    <property type="project" value="UniProtKB-EC"/>
</dbReference>
<comment type="cofactor">
    <cofactor evidence="2">
        <name>Mg(2+)</name>
        <dbReference type="ChEBI" id="CHEBI:18420"/>
    </cofactor>
</comment>
<reference evidence="11 12" key="1">
    <citation type="submission" date="2016-01" db="EMBL/GenBank/DDBJ databases">
        <authorList>
            <person name="Oliw E.H."/>
        </authorList>
    </citation>
    <scope>NUCLEOTIDE SEQUENCE [LARGE SCALE GENOMIC DNA]</scope>
    <source>
        <strain evidence="11 12">MJR7757A</strain>
    </source>
</reference>
<evidence type="ECO:0000256" key="8">
    <source>
        <dbReference type="ARBA" id="ARBA00022801"/>
    </source>
</evidence>
<dbReference type="InterPro" id="IPR009027">
    <property type="entry name" value="Ribosomal_bL9/RNase_H1_N"/>
</dbReference>
<dbReference type="InterPro" id="IPR012337">
    <property type="entry name" value="RNaseH-like_sf"/>
</dbReference>
<evidence type="ECO:0000256" key="5">
    <source>
        <dbReference type="ARBA" id="ARBA00022722"/>
    </source>
</evidence>
<comment type="caution">
    <text evidence="11">The sequence shown here is derived from an EMBL/GenBank/DDBJ whole genome shotgun (WGS) entry which is preliminary data.</text>
</comment>
<dbReference type="PROSITE" id="PS50879">
    <property type="entry name" value="RNASE_H_1"/>
    <property type="match status" value="1"/>
</dbReference>
<dbReference type="PANTHER" id="PTHR10642">
    <property type="entry name" value="RIBONUCLEASE H1"/>
    <property type="match status" value="1"/>
</dbReference>
<dbReference type="PATRIC" id="fig|1502.174.peg.3151"/>
<comment type="catalytic activity">
    <reaction evidence="1">
        <text>Endonucleolytic cleavage to 5'-phosphomonoester.</text>
        <dbReference type="EC" id="3.1.26.4"/>
    </reaction>
</comment>
<dbReference type="Pfam" id="PF01693">
    <property type="entry name" value="Cauli_VI"/>
    <property type="match status" value="1"/>
</dbReference>
<sequence>MGYYAVKSGRKVGVFLTWSECEEQVKGFKGAEYKKFNTLDEAENFVGIKSTENNIIYNELSEDKNIVFYVDGSFNEKTKNVGYGLVLIIDNEVIIKDLGTTHPHEETSLRNILGEVKGAIKATDIALANGYKEITIVFDYIGIEKWAKGEWNAKNEVTKYYKKIMKNRMKYMKINFRKVKSHSNDKWNDEADRLARIGSGTFK</sequence>
<dbReference type="GO" id="GO:0043137">
    <property type="term" value="P:DNA replication, removal of RNA primer"/>
    <property type="evidence" value="ECO:0007669"/>
    <property type="project" value="TreeGrafter"/>
</dbReference>
<evidence type="ECO:0000256" key="7">
    <source>
        <dbReference type="ARBA" id="ARBA00022759"/>
    </source>
</evidence>
<keyword evidence="8" id="KW-0378">Hydrolase</keyword>
<keyword evidence="9" id="KW-0460">Magnesium</keyword>
<organism evidence="11 12">
    <name type="scientific">Clostridium perfringens</name>
    <dbReference type="NCBI Taxonomy" id="1502"/>
    <lineage>
        <taxon>Bacteria</taxon>
        <taxon>Bacillati</taxon>
        <taxon>Bacillota</taxon>
        <taxon>Clostridia</taxon>
        <taxon>Eubacteriales</taxon>
        <taxon>Clostridiaceae</taxon>
        <taxon>Clostridium</taxon>
    </lineage>
</organism>
<protein>
    <recommendedName>
        <fullName evidence="4">ribonuclease H</fullName>
        <ecNumber evidence="4">3.1.26.4</ecNumber>
    </recommendedName>
</protein>
<dbReference type="InterPro" id="IPR036397">
    <property type="entry name" value="RNaseH_sf"/>
</dbReference>
<dbReference type="CDD" id="cd09277">
    <property type="entry name" value="RNase_HI_bacteria_like"/>
    <property type="match status" value="1"/>
</dbReference>
<evidence type="ECO:0000313" key="11">
    <source>
        <dbReference type="EMBL" id="KXA05056.1"/>
    </source>
</evidence>
<dbReference type="Gene3D" id="3.30.420.10">
    <property type="entry name" value="Ribonuclease H-like superfamily/Ribonuclease H"/>
    <property type="match status" value="1"/>
</dbReference>
<evidence type="ECO:0000256" key="1">
    <source>
        <dbReference type="ARBA" id="ARBA00000077"/>
    </source>
</evidence>
<keyword evidence="7" id="KW-0255">Endonuclease</keyword>
<dbReference type="Proteomes" id="UP000070646">
    <property type="component" value="Unassembled WGS sequence"/>
</dbReference>
<name>A0A133MLY3_CLOPF</name>
<evidence type="ECO:0000256" key="6">
    <source>
        <dbReference type="ARBA" id="ARBA00022723"/>
    </source>
</evidence>
<dbReference type="AlphaFoldDB" id="A0A133MLY3"/>
<feature type="domain" description="RNase H type-1" evidence="10">
    <location>
        <begin position="62"/>
        <end position="200"/>
    </location>
</feature>
<dbReference type="InterPro" id="IPR011320">
    <property type="entry name" value="RNase_H1_N"/>
</dbReference>
<evidence type="ECO:0000256" key="9">
    <source>
        <dbReference type="ARBA" id="ARBA00022842"/>
    </source>
</evidence>
<dbReference type="EC" id="3.1.26.4" evidence="4"/>
<dbReference type="RefSeq" id="WP_060796911.1">
    <property type="nucleotide sequence ID" value="NZ_KQ956330.1"/>
</dbReference>
<dbReference type="PANTHER" id="PTHR10642:SF26">
    <property type="entry name" value="RIBONUCLEASE H1"/>
    <property type="match status" value="1"/>
</dbReference>
<evidence type="ECO:0000313" key="12">
    <source>
        <dbReference type="Proteomes" id="UP000070646"/>
    </source>
</evidence>
<evidence type="ECO:0000259" key="10">
    <source>
        <dbReference type="PROSITE" id="PS50879"/>
    </source>
</evidence>
<dbReference type="Pfam" id="PF00075">
    <property type="entry name" value="RNase_H"/>
    <property type="match status" value="1"/>
</dbReference>
<comment type="similarity">
    <text evidence="3">Belongs to the RNase H family.</text>
</comment>
<dbReference type="SUPFAM" id="SSF55658">
    <property type="entry name" value="L9 N-domain-like"/>
    <property type="match status" value="1"/>
</dbReference>
<dbReference type="FunFam" id="3.40.970.10:FF:000001">
    <property type="entry name" value="Ribonuclease H1"/>
    <property type="match status" value="1"/>
</dbReference>
<proteinExistence type="inferred from homology"/>
<evidence type="ECO:0000256" key="4">
    <source>
        <dbReference type="ARBA" id="ARBA00012180"/>
    </source>
</evidence>
<dbReference type="GO" id="GO:0046872">
    <property type="term" value="F:metal ion binding"/>
    <property type="evidence" value="ECO:0007669"/>
    <property type="project" value="UniProtKB-KW"/>
</dbReference>
<dbReference type="InterPro" id="IPR037056">
    <property type="entry name" value="RNase_H1_N_sf"/>
</dbReference>
<accession>A0A133MLY3</accession>
<keyword evidence="5" id="KW-0540">Nuclease</keyword>